<name>A0ABQ5SRC2_9ACTN</name>
<organism evidence="1 2">
    <name type="scientific">Nocardioides luteus</name>
    <dbReference type="NCBI Taxonomy" id="1844"/>
    <lineage>
        <taxon>Bacteria</taxon>
        <taxon>Bacillati</taxon>
        <taxon>Actinomycetota</taxon>
        <taxon>Actinomycetes</taxon>
        <taxon>Propionibacteriales</taxon>
        <taxon>Nocardioidaceae</taxon>
        <taxon>Nocardioides</taxon>
    </lineage>
</organism>
<sequence length="86" mass="9428">MGIPDVPSVFKQPTAADRPWWWQLVDASGAEVPVDGDLAGQRFANQSDAESWVGEVWQDLLDVGVAAVVLYEHDRQVYGPMKLSAS</sequence>
<accession>A0ABQ5SRC2</accession>
<gene>
    <name evidence="1" type="ORF">GCM10017579_07390</name>
</gene>
<evidence type="ECO:0008006" key="3">
    <source>
        <dbReference type="Google" id="ProtNLM"/>
    </source>
</evidence>
<evidence type="ECO:0000313" key="1">
    <source>
        <dbReference type="EMBL" id="GLJ66703.1"/>
    </source>
</evidence>
<comment type="caution">
    <text evidence="1">The sequence shown here is derived from an EMBL/GenBank/DDBJ whole genome shotgun (WGS) entry which is preliminary data.</text>
</comment>
<keyword evidence="2" id="KW-1185">Reference proteome</keyword>
<dbReference type="RefSeq" id="WP_189119533.1">
    <property type="nucleotide sequence ID" value="NZ_BMRK01000013.1"/>
</dbReference>
<dbReference type="EMBL" id="BSEL01000002">
    <property type="protein sequence ID" value="GLJ66703.1"/>
    <property type="molecule type" value="Genomic_DNA"/>
</dbReference>
<dbReference type="Proteomes" id="UP001142292">
    <property type="component" value="Unassembled WGS sequence"/>
</dbReference>
<protein>
    <recommendedName>
        <fullName evidence="3">GNAT family N-acetyltransferase</fullName>
    </recommendedName>
</protein>
<reference evidence="1" key="1">
    <citation type="journal article" date="2014" name="Int. J. Syst. Evol. Microbiol.">
        <title>Complete genome of a new Firmicutes species belonging to the dominant human colonic microbiota ('Ruminococcus bicirculans') reveals two chromosomes and a selective capacity to utilize plant glucans.</title>
        <authorList>
            <consortium name="NISC Comparative Sequencing Program"/>
            <person name="Wegmann U."/>
            <person name="Louis P."/>
            <person name="Goesmann A."/>
            <person name="Henrissat B."/>
            <person name="Duncan S.H."/>
            <person name="Flint H.J."/>
        </authorList>
    </citation>
    <scope>NUCLEOTIDE SEQUENCE</scope>
    <source>
        <strain evidence="1">VKM Ac-1246</strain>
    </source>
</reference>
<evidence type="ECO:0000313" key="2">
    <source>
        <dbReference type="Proteomes" id="UP001142292"/>
    </source>
</evidence>
<reference evidence="1" key="2">
    <citation type="submission" date="2023-01" db="EMBL/GenBank/DDBJ databases">
        <authorList>
            <person name="Sun Q."/>
            <person name="Evtushenko L."/>
        </authorList>
    </citation>
    <scope>NUCLEOTIDE SEQUENCE</scope>
    <source>
        <strain evidence="1">VKM Ac-1246</strain>
    </source>
</reference>
<proteinExistence type="predicted"/>